<dbReference type="STRING" id="756272.Plabr_0606"/>
<proteinExistence type="predicted"/>
<dbReference type="AlphaFoldDB" id="F0SF78"/>
<reference evidence="3" key="1">
    <citation type="submission" date="2011-02" db="EMBL/GenBank/DDBJ databases">
        <title>The complete genome of Planctomyces brasiliensis DSM 5305.</title>
        <authorList>
            <person name="Lucas S."/>
            <person name="Copeland A."/>
            <person name="Lapidus A."/>
            <person name="Bruce D."/>
            <person name="Goodwin L."/>
            <person name="Pitluck S."/>
            <person name="Kyrpides N."/>
            <person name="Mavromatis K."/>
            <person name="Pagani I."/>
            <person name="Ivanova N."/>
            <person name="Ovchinnikova G."/>
            <person name="Lu M."/>
            <person name="Detter J.C."/>
            <person name="Han C."/>
            <person name="Land M."/>
            <person name="Hauser L."/>
            <person name="Markowitz V."/>
            <person name="Cheng J.-F."/>
            <person name="Hugenholtz P."/>
            <person name="Woyke T."/>
            <person name="Wu D."/>
            <person name="Tindall B."/>
            <person name="Pomrenke H.G."/>
            <person name="Brambilla E."/>
            <person name="Klenk H.-P."/>
            <person name="Eisen J.A."/>
        </authorList>
    </citation>
    <scope>NUCLEOTIDE SEQUENCE [LARGE SCALE GENOMIC DNA]</scope>
    <source>
        <strain evidence="3">ATCC 49424 / DSM 5305 / JCM 21570 / NBRC 103401 / IFAM 1448</strain>
    </source>
</reference>
<dbReference type="PANTHER" id="PTHR47129">
    <property type="entry name" value="QUINONE OXIDOREDUCTASE 2"/>
    <property type="match status" value="1"/>
</dbReference>
<organism evidence="2 3">
    <name type="scientific">Rubinisphaera brasiliensis (strain ATCC 49424 / DSM 5305 / JCM 21570 / IAM 15109 / NBRC 103401 / IFAM 1448)</name>
    <name type="common">Planctomyces brasiliensis</name>
    <dbReference type="NCBI Taxonomy" id="756272"/>
    <lineage>
        <taxon>Bacteria</taxon>
        <taxon>Pseudomonadati</taxon>
        <taxon>Planctomycetota</taxon>
        <taxon>Planctomycetia</taxon>
        <taxon>Planctomycetales</taxon>
        <taxon>Planctomycetaceae</taxon>
        <taxon>Rubinisphaera</taxon>
    </lineage>
</organism>
<sequence>MSILVTGATGQLGRRITQELLTKTSDVIAMVRSPEKGADLTELGAEIRVGNFNDRDSLRSAFDGVEVVALVTSKAHVKERILQQENVLDAAQDAGVKRIVFASFATCQPDSLFHMAPFYLYAESRLRLSGLEWTILRNGMYLDPVADWIPDLIKMGRLPYPVDSGRIAYVCRDDLARSFAAASLDDSHAGEIYSLTGPESLSMNDLAAAISQATGKAIPFETVSENEFVEICRMGNEPEVMIGILLSMYRAVDQGEFAETTRDMEKLTGRHPMTALEYLQQRCGTGK</sequence>
<evidence type="ECO:0000313" key="3">
    <source>
        <dbReference type="Proteomes" id="UP000006860"/>
    </source>
</evidence>
<dbReference type="InterPro" id="IPR052718">
    <property type="entry name" value="NmrA-type_oxidoreductase"/>
</dbReference>
<dbReference type="Proteomes" id="UP000006860">
    <property type="component" value="Chromosome"/>
</dbReference>
<name>F0SF78_RUBBR</name>
<dbReference type="CDD" id="cd05269">
    <property type="entry name" value="TMR_SDR_a"/>
    <property type="match status" value="1"/>
</dbReference>
<dbReference type="PANTHER" id="PTHR47129:SF1">
    <property type="entry name" value="NMRA-LIKE DOMAIN-CONTAINING PROTEIN"/>
    <property type="match status" value="1"/>
</dbReference>
<dbReference type="Gene3D" id="3.90.25.10">
    <property type="entry name" value="UDP-galactose 4-epimerase, domain 1"/>
    <property type="match status" value="1"/>
</dbReference>
<dbReference type="Gene3D" id="3.40.50.720">
    <property type="entry name" value="NAD(P)-binding Rossmann-like Domain"/>
    <property type="match status" value="1"/>
</dbReference>
<feature type="domain" description="NmrA-like" evidence="1">
    <location>
        <begin position="3"/>
        <end position="279"/>
    </location>
</feature>
<evidence type="ECO:0000313" key="2">
    <source>
        <dbReference type="EMBL" id="ADY58233.1"/>
    </source>
</evidence>
<dbReference type="EMBL" id="CP002546">
    <property type="protein sequence ID" value="ADY58233.1"/>
    <property type="molecule type" value="Genomic_DNA"/>
</dbReference>
<dbReference type="HOGENOM" id="CLU_007383_10_4_0"/>
<dbReference type="RefSeq" id="WP_013626976.1">
    <property type="nucleotide sequence ID" value="NC_015174.1"/>
</dbReference>
<evidence type="ECO:0000259" key="1">
    <source>
        <dbReference type="Pfam" id="PF05368"/>
    </source>
</evidence>
<dbReference type="InterPro" id="IPR036291">
    <property type="entry name" value="NAD(P)-bd_dom_sf"/>
</dbReference>
<dbReference type="KEGG" id="pbs:Plabr_0606"/>
<dbReference type="SUPFAM" id="SSF51735">
    <property type="entry name" value="NAD(P)-binding Rossmann-fold domains"/>
    <property type="match status" value="1"/>
</dbReference>
<dbReference type="Pfam" id="PF05368">
    <property type="entry name" value="NmrA"/>
    <property type="match status" value="1"/>
</dbReference>
<keyword evidence="3" id="KW-1185">Reference proteome</keyword>
<dbReference type="InterPro" id="IPR008030">
    <property type="entry name" value="NmrA-like"/>
</dbReference>
<dbReference type="eggNOG" id="COG0702">
    <property type="taxonomic scope" value="Bacteria"/>
</dbReference>
<protein>
    <submittedName>
        <fullName evidence="2">Nucleoside-diphosphate-sugar epimerase</fullName>
    </submittedName>
</protein>
<accession>F0SF78</accession>
<gene>
    <name evidence="2" type="ordered locus">Plabr_0606</name>
</gene>